<dbReference type="Gene3D" id="1.10.287.470">
    <property type="entry name" value="Helix hairpin bin"/>
    <property type="match status" value="1"/>
</dbReference>
<dbReference type="EMBL" id="QQAH01000011">
    <property type="protein sequence ID" value="RDD81307.1"/>
    <property type="molecule type" value="Genomic_DNA"/>
</dbReference>
<keyword evidence="3" id="KW-0812">Transmembrane</keyword>
<dbReference type="GO" id="GO:1990281">
    <property type="term" value="C:efflux pump complex"/>
    <property type="evidence" value="ECO:0007669"/>
    <property type="project" value="TreeGrafter"/>
</dbReference>
<dbReference type="PANTHER" id="PTHR30469:SF15">
    <property type="entry name" value="HLYD FAMILY OF SECRETION PROTEINS"/>
    <property type="match status" value="1"/>
</dbReference>
<keyword evidence="2" id="KW-0175">Coiled coil</keyword>
<evidence type="ECO:0000256" key="1">
    <source>
        <dbReference type="ARBA" id="ARBA00009477"/>
    </source>
</evidence>
<organism evidence="5 6">
    <name type="scientific">Dyella tabacisoli</name>
    <dbReference type="NCBI Taxonomy" id="2282381"/>
    <lineage>
        <taxon>Bacteria</taxon>
        <taxon>Pseudomonadati</taxon>
        <taxon>Pseudomonadota</taxon>
        <taxon>Gammaproteobacteria</taxon>
        <taxon>Lysobacterales</taxon>
        <taxon>Rhodanobacteraceae</taxon>
        <taxon>Dyella</taxon>
    </lineage>
</organism>
<evidence type="ECO:0000313" key="5">
    <source>
        <dbReference type="EMBL" id="RDD81307.1"/>
    </source>
</evidence>
<name>A0A369ULC4_9GAMM</name>
<gene>
    <name evidence="5" type="ORF">DVJ77_13445</name>
</gene>
<feature type="coiled-coil region" evidence="2">
    <location>
        <begin position="108"/>
        <end position="135"/>
    </location>
</feature>
<comment type="similarity">
    <text evidence="1">Belongs to the membrane fusion protein (MFP) (TC 8.A.1) family.</text>
</comment>
<dbReference type="Gene3D" id="2.40.30.170">
    <property type="match status" value="1"/>
</dbReference>
<feature type="domain" description="Multidrug resistance protein MdtA-like barrel-sandwich hybrid" evidence="4">
    <location>
        <begin position="62"/>
        <end position="212"/>
    </location>
</feature>
<dbReference type="AlphaFoldDB" id="A0A369ULC4"/>
<dbReference type="GO" id="GO:0015562">
    <property type="term" value="F:efflux transmembrane transporter activity"/>
    <property type="evidence" value="ECO:0007669"/>
    <property type="project" value="TreeGrafter"/>
</dbReference>
<keyword evidence="3" id="KW-1133">Transmembrane helix</keyword>
<evidence type="ECO:0000256" key="3">
    <source>
        <dbReference type="SAM" id="Phobius"/>
    </source>
</evidence>
<dbReference type="InterPro" id="IPR058625">
    <property type="entry name" value="MdtA-like_BSH"/>
</dbReference>
<evidence type="ECO:0000256" key="2">
    <source>
        <dbReference type="SAM" id="Coils"/>
    </source>
</evidence>
<comment type="caution">
    <text evidence="5">The sequence shown here is derived from an EMBL/GenBank/DDBJ whole genome shotgun (WGS) entry which is preliminary data.</text>
</comment>
<proteinExistence type="inferred from homology"/>
<reference evidence="5 6" key="1">
    <citation type="submission" date="2018-07" db="EMBL/GenBank/DDBJ databases">
        <title>Dyella tabacisoli L4-6T, whole genome shotgun sequence.</title>
        <authorList>
            <person name="Zhou X.-K."/>
            <person name="Li W.-J."/>
            <person name="Duan Y.-Q."/>
        </authorList>
    </citation>
    <scope>NUCLEOTIDE SEQUENCE [LARGE SCALE GENOMIC DNA]</scope>
    <source>
        <strain evidence="5 6">L4-6</strain>
    </source>
</reference>
<accession>A0A369ULC4</accession>
<keyword evidence="6" id="KW-1185">Reference proteome</keyword>
<dbReference type="OrthoDB" id="9785187at2"/>
<feature type="transmembrane region" description="Helical" evidence="3">
    <location>
        <begin position="7"/>
        <end position="27"/>
    </location>
</feature>
<dbReference type="SUPFAM" id="SSF111369">
    <property type="entry name" value="HlyD-like secretion proteins"/>
    <property type="match status" value="1"/>
</dbReference>
<dbReference type="Gene3D" id="2.40.50.100">
    <property type="match status" value="1"/>
</dbReference>
<dbReference type="PANTHER" id="PTHR30469">
    <property type="entry name" value="MULTIDRUG RESISTANCE PROTEIN MDTA"/>
    <property type="match status" value="1"/>
</dbReference>
<sequence>MKFSSRWVIPAVALVGIGVMVYTVAMGDTNYPVNKPMAEPPRSEFTETLAGAGLVEPLSQNIAVATAVPGVVEQLWVAAGSHVSKGDRLFSIDSRSLAAECLMRESAVDVASARLAETQVELAEAREKLAKVSHLSDARAVSKEEVSLRTRAVEAALARIGTAKAALAQARAAVAQSRVELDRLVVKAPGDGEVLQLNIRVGEQVSPGQQLAPLIFGDTRQLHLRVDIDEAEAWRFKAGVPAVAHLKGNAAVEIPLEYVRTEPLVIPKHSLTGESTERVDTRVLQVVYLLKPSPARVHVGEQMDVFIQAEPRPVAKENSPRGRSS</sequence>
<evidence type="ECO:0000259" key="4">
    <source>
        <dbReference type="Pfam" id="PF25917"/>
    </source>
</evidence>
<evidence type="ECO:0000313" key="6">
    <source>
        <dbReference type="Proteomes" id="UP000253782"/>
    </source>
</evidence>
<keyword evidence="3" id="KW-0472">Membrane</keyword>
<protein>
    <submittedName>
        <fullName evidence="5">Biotin/lipoyl-binding protein</fullName>
    </submittedName>
</protein>
<dbReference type="Pfam" id="PF25917">
    <property type="entry name" value="BSH_RND"/>
    <property type="match status" value="1"/>
</dbReference>
<dbReference type="Proteomes" id="UP000253782">
    <property type="component" value="Unassembled WGS sequence"/>
</dbReference>
<dbReference type="RefSeq" id="WP_114846020.1">
    <property type="nucleotide sequence ID" value="NZ_JBHSPE010000020.1"/>
</dbReference>